<dbReference type="EMBL" id="JAGBKM010000017">
    <property type="protein sequence ID" value="MBO1531458.1"/>
    <property type="molecule type" value="Genomic_DNA"/>
</dbReference>
<accession>A0ABS3NQ01</accession>
<evidence type="ECO:0000313" key="2">
    <source>
        <dbReference type="Proteomes" id="UP000664554"/>
    </source>
</evidence>
<dbReference type="Proteomes" id="UP000664554">
    <property type="component" value="Unassembled WGS sequence"/>
</dbReference>
<name>A0ABS3NQ01_9GAMM</name>
<sequence length="303" mass="35690">MNNNQSTKEQLLHKANGLTEREVAATLAILNQYHNDIVIIRDKDYLLRRLQQTYLDQGLLLVLLNDVKSVLVPEESSNWITKDLRASLWFYNYYHNHLTSNIHLAHNSLSNHVDYLITGIDCSFMLLNPPIYSNDSEQLHIINNYNFGLEYKLTVINDTKRLYHSILTERKYTDWIDINDIDQLYWAVDYLRKAGMLVQNVLFLAQDNKDTFAQICASLDTIDNFHNMNYQYTPTANKRFFISNMRKAWSQKKFRDKKDAETAQEHFLTRRHMNRLKKLASEYGVSSAEYLQQLIDEAYDSTD</sequence>
<organism evidence="1 2">
    <name type="scientific">Psychrobacter coccoides</name>
    <dbReference type="NCBI Taxonomy" id="2818440"/>
    <lineage>
        <taxon>Bacteria</taxon>
        <taxon>Pseudomonadati</taxon>
        <taxon>Pseudomonadota</taxon>
        <taxon>Gammaproteobacteria</taxon>
        <taxon>Moraxellales</taxon>
        <taxon>Moraxellaceae</taxon>
        <taxon>Psychrobacter</taxon>
    </lineage>
</organism>
<evidence type="ECO:0000313" key="1">
    <source>
        <dbReference type="EMBL" id="MBO1531458.1"/>
    </source>
</evidence>
<proteinExistence type="predicted"/>
<protein>
    <submittedName>
        <fullName evidence="1">Uncharacterized protein</fullName>
    </submittedName>
</protein>
<gene>
    <name evidence="1" type="ORF">J3492_09580</name>
</gene>
<dbReference type="RefSeq" id="WP_207991830.1">
    <property type="nucleotide sequence ID" value="NZ_JAGBKM010000017.1"/>
</dbReference>
<reference evidence="1 2" key="1">
    <citation type="submission" date="2021-03" db="EMBL/GenBank/DDBJ databases">
        <authorList>
            <person name="Shang D.-D."/>
            <person name="Du Z.-J."/>
            <person name="Chen G.-J."/>
        </authorList>
    </citation>
    <scope>NUCLEOTIDE SEQUENCE [LARGE SCALE GENOMIC DNA]</scope>
    <source>
        <strain evidence="1 2">F1192</strain>
    </source>
</reference>
<comment type="caution">
    <text evidence="1">The sequence shown here is derived from an EMBL/GenBank/DDBJ whole genome shotgun (WGS) entry which is preliminary data.</text>
</comment>
<keyword evidence="2" id="KW-1185">Reference proteome</keyword>